<reference evidence="2" key="1">
    <citation type="journal article" date="2014" name="Front. Microbiol.">
        <title>High frequency of phylogenetically diverse reductive dehalogenase-homologous genes in deep subseafloor sedimentary metagenomes.</title>
        <authorList>
            <person name="Kawai M."/>
            <person name="Futagami T."/>
            <person name="Toyoda A."/>
            <person name="Takaki Y."/>
            <person name="Nishi S."/>
            <person name="Hori S."/>
            <person name="Arai W."/>
            <person name="Tsubouchi T."/>
            <person name="Morono Y."/>
            <person name="Uchiyama I."/>
            <person name="Ito T."/>
            <person name="Fujiyama A."/>
            <person name="Inagaki F."/>
            <person name="Takami H."/>
        </authorList>
    </citation>
    <scope>NUCLEOTIDE SEQUENCE</scope>
    <source>
        <strain evidence="2">Expedition CK06-06</strain>
    </source>
</reference>
<keyword evidence="1" id="KW-0812">Transmembrane</keyword>
<feature type="transmembrane region" description="Helical" evidence="1">
    <location>
        <begin position="6"/>
        <end position="23"/>
    </location>
</feature>
<gene>
    <name evidence="2" type="ORF">S06H3_39289</name>
</gene>
<dbReference type="EMBL" id="BARV01024019">
    <property type="protein sequence ID" value="GAI43388.1"/>
    <property type="molecule type" value="Genomic_DNA"/>
</dbReference>
<evidence type="ECO:0000256" key="1">
    <source>
        <dbReference type="SAM" id="Phobius"/>
    </source>
</evidence>
<organism evidence="2">
    <name type="scientific">marine sediment metagenome</name>
    <dbReference type="NCBI Taxonomy" id="412755"/>
    <lineage>
        <taxon>unclassified sequences</taxon>
        <taxon>metagenomes</taxon>
        <taxon>ecological metagenomes</taxon>
    </lineage>
</organism>
<keyword evidence="1" id="KW-1133">Transmembrane helix</keyword>
<proteinExistence type="predicted"/>
<feature type="non-terminal residue" evidence="2">
    <location>
        <position position="177"/>
    </location>
</feature>
<protein>
    <submittedName>
        <fullName evidence="2">Uncharacterized protein</fullName>
    </submittedName>
</protein>
<evidence type="ECO:0000313" key="2">
    <source>
        <dbReference type="EMBL" id="GAI43388.1"/>
    </source>
</evidence>
<name>X1NIE6_9ZZZZ</name>
<comment type="caution">
    <text evidence="2">The sequence shown here is derived from an EMBL/GenBank/DDBJ whole genome shotgun (WGS) entry which is preliminary data.</text>
</comment>
<sequence length="177" mass="20656">MQEGWAAFMGAIAGSTITALVALKTMAYQHSKLREEHIQDILLQERVEKYKKINGLLFELWWGLPLPQISLKKLNSELIQKQIVNIKEYIYLNSLFLGPKVQYIFWKHFGELEKWCLQLRHHSGKEMSSECPDFEDKLKKTLDNLLNCTRTAMLKDLSISGFENFSSEEVRSLYRKG</sequence>
<keyword evidence="1" id="KW-0472">Membrane</keyword>
<dbReference type="AlphaFoldDB" id="X1NIE6"/>
<accession>X1NIE6</accession>